<comment type="caution">
    <text evidence="1">The sequence shown here is derived from an EMBL/GenBank/DDBJ whole genome shotgun (WGS) entry which is preliminary data.</text>
</comment>
<dbReference type="InterPro" id="IPR032675">
    <property type="entry name" value="LRR_dom_sf"/>
</dbReference>
<dbReference type="SUPFAM" id="SSF52047">
    <property type="entry name" value="RNI-like"/>
    <property type="match status" value="1"/>
</dbReference>
<dbReference type="AlphaFoldDB" id="A0A1R2BAW9"/>
<protein>
    <submittedName>
        <fullName evidence="1">Uncharacterized protein</fullName>
    </submittedName>
</protein>
<dbReference type="PANTHER" id="PTHR24110">
    <property type="entry name" value="CENTROSOMAL PROTEIN OF 78 KDA"/>
    <property type="match status" value="1"/>
</dbReference>
<keyword evidence="2" id="KW-1185">Reference proteome</keyword>
<sequence length="322" mass="36894">MSIQFSNISESIENSNSLKELGLYGIILTLKTWERFSLVLESTHITTLSFQKCEISEKELEIIFQPIGSMIKLTYLDLSNNNLKGSSCGYLLGRIISKQGERRDTNKWENELRGSVADIPTGLSEIYISNNHIGDYGWEKIISVLNSDNWLKVIEAKNIDLTIVSYKNTKDAIVNNNSILILDLRENAIFGTKMFRKVVDKVWKNLERVDKNDLNNEKYVNLYQKVCSGENLPGVCKIKSMGKGRMETRIRDVICKCCSVKDFDMKNSLMKSVMVSQEYDVMGGECVKSRKKLGKGRNKKKNFVSTQNILEGYYKRKELFIK</sequence>
<accession>A0A1R2BAW9</accession>
<dbReference type="Proteomes" id="UP000187209">
    <property type="component" value="Unassembled WGS sequence"/>
</dbReference>
<gene>
    <name evidence="1" type="ORF">SteCoe_27249</name>
</gene>
<proteinExistence type="predicted"/>
<dbReference type="EMBL" id="MPUH01000785">
    <property type="protein sequence ID" value="OMJ73943.1"/>
    <property type="molecule type" value="Genomic_DNA"/>
</dbReference>
<evidence type="ECO:0000313" key="1">
    <source>
        <dbReference type="EMBL" id="OMJ73943.1"/>
    </source>
</evidence>
<reference evidence="1 2" key="1">
    <citation type="submission" date="2016-11" db="EMBL/GenBank/DDBJ databases">
        <title>The macronuclear genome of Stentor coeruleus: a giant cell with tiny introns.</title>
        <authorList>
            <person name="Slabodnick M."/>
            <person name="Ruby J.G."/>
            <person name="Reiff S.B."/>
            <person name="Swart E.C."/>
            <person name="Gosai S."/>
            <person name="Prabakaran S."/>
            <person name="Witkowska E."/>
            <person name="Larue G.E."/>
            <person name="Fisher S."/>
            <person name="Freeman R.M."/>
            <person name="Gunawardena J."/>
            <person name="Chu W."/>
            <person name="Stover N.A."/>
            <person name="Gregory B.D."/>
            <person name="Nowacki M."/>
            <person name="Derisi J."/>
            <person name="Roy S.W."/>
            <person name="Marshall W.F."/>
            <person name="Sood P."/>
        </authorList>
    </citation>
    <scope>NUCLEOTIDE SEQUENCE [LARGE SCALE GENOMIC DNA]</scope>
    <source>
        <strain evidence="1">WM001</strain>
    </source>
</reference>
<dbReference type="OrthoDB" id="78308at2759"/>
<organism evidence="1 2">
    <name type="scientific">Stentor coeruleus</name>
    <dbReference type="NCBI Taxonomy" id="5963"/>
    <lineage>
        <taxon>Eukaryota</taxon>
        <taxon>Sar</taxon>
        <taxon>Alveolata</taxon>
        <taxon>Ciliophora</taxon>
        <taxon>Postciliodesmatophora</taxon>
        <taxon>Heterotrichea</taxon>
        <taxon>Heterotrichida</taxon>
        <taxon>Stentoridae</taxon>
        <taxon>Stentor</taxon>
    </lineage>
</organism>
<dbReference type="Gene3D" id="3.80.10.10">
    <property type="entry name" value="Ribonuclease Inhibitor"/>
    <property type="match status" value="1"/>
</dbReference>
<dbReference type="PANTHER" id="PTHR24110:SF3">
    <property type="entry name" value="CENTROSOMAL PROTEIN OF 78 KDA"/>
    <property type="match status" value="1"/>
</dbReference>
<name>A0A1R2BAW9_9CILI</name>
<dbReference type="Pfam" id="PF00560">
    <property type="entry name" value="LRR_1"/>
    <property type="match status" value="1"/>
</dbReference>
<evidence type="ECO:0000313" key="2">
    <source>
        <dbReference type="Proteomes" id="UP000187209"/>
    </source>
</evidence>
<dbReference type="InterPro" id="IPR001611">
    <property type="entry name" value="Leu-rich_rpt"/>
</dbReference>